<reference evidence="1 2" key="2">
    <citation type="journal article" date="2022" name="Mol. Ecol. Resour.">
        <title>The genomes of chicory, endive, great burdock and yacon provide insights into Asteraceae paleo-polyploidization history and plant inulin production.</title>
        <authorList>
            <person name="Fan W."/>
            <person name="Wang S."/>
            <person name="Wang H."/>
            <person name="Wang A."/>
            <person name="Jiang F."/>
            <person name="Liu H."/>
            <person name="Zhao H."/>
            <person name="Xu D."/>
            <person name="Zhang Y."/>
        </authorList>
    </citation>
    <scope>NUCLEOTIDE SEQUENCE [LARGE SCALE GENOMIC DNA]</scope>
    <source>
        <strain evidence="2">cv. Niubang</strain>
    </source>
</reference>
<dbReference type="EMBL" id="CM042048">
    <property type="protein sequence ID" value="KAI3758273.1"/>
    <property type="molecule type" value="Genomic_DNA"/>
</dbReference>
<evidence type="ECO:0000313" key="1">
    <source>
        <dbReference type="EMBL" id="KAI3758273.1"/>
    </source>
</evidence>
<name>A0ACB9EGW9_ARCLA</name>
<protein>
    <submittedName>
        <fullName evidence="1">Uncharacterized protein</fullName>
    </submittedName>
</protein>
<gene>
    <name evidence="1" type="ORF">L6452_05830</name>
</gene>
<organism evidence="1 2">
    <name type="scientific">Arctium lappa</name>
    <name type="common">Greater burdock</name>
    <name type="synonym">Lappa major</name>
    <dbReference type="NCBI Taxonomy" id="4217"/>
    <lineage>
        <taxon>Eukaryota</taxon>
        <taxon>Viridiplantae</taxon>
        <taxon>Streptophyta</taxon>
        <taxon>Embryophyta</taxon>
        <taxon>Tracheophyta</taxon>
        <taxon>Spermatophyta</taxon>
        <taxon>Magnoliopsida</taxon>
        <taxon>eudicotyledons</taxon>
        <taxon>Gunneridae</taxon>
        <taxon>Pentapetalae</taxon>
        <taxon>asterids</taxon>
        <taxon>campanulids</taxon>
        <taxon>Asterales</taxon>
        <taxon>Asteraceae</taxon>
        <taxon>Carduoideae</taxon>
        <taxon>Cardueae</taxon>
        <taxon>Arctiinae</taxon>
        <taxon>Arctium</taxon>
    </lineage>
</organism>
<sequence>MTPPDITARSPYDFFNKCHPKSVDLDEHSEELHPKGPTHLKTTSWALLQAVEVLAPTSLVALTDSTFLAITCYSAKLLCQWHYRWHNSQDYTMRSLALAIVPAIVTLSQSLSQ</sequence>
<reference evidence="2" key="1">
    <citation type="journal article" date="2022" name="Mol. Ecol. Resour.">
        <title>The genomes of chicory, endive, great burdock and yacon provide insights into Asteraceae palaeo-polyploidization history and plant inulin production.</title>
        <authorList>
            <person name="Fan W."/>
            <person name="Wang S."/>
            <person name="Wang H."/>
            <person name="Wang A."/>
            <person name="Jiang F."/>
            <person name="Liu H."/>
            <person name="Zhao H."/>
            <person name="Xu D."/>
            <person name="Zhang Y."/>
        </authorList>
    </citation>
    <scope>NUCLEOTIDE SEQUENCE [LARGE SCALE GENOMIC DNA]</scope>
    <source>
        <strain evidence="2">cv. Niubang</strain>
    </source>
</reference>
<accession>A0ACB9EGW9</accession>
<proteinExistence type="predicted"/>
<keyword evidence="2" id="KW-1185">Reference proteome</keyword>
<evidence type="ECO:0000313" key="2">
    <source>
        <dbReference type="Proteomes" id="UP001055879"/>
    </source>
</evidence>
<comment type="caution">
    <text evidence="1">The sequence shown here is derived from an EMBL/GenBank/DDBJ whole genome shotgun (WGS) entry which is preliminary data.</text>
</comment>
<dbReference type="Proteomes" id="UP001055879">
    <property type="component" value="Linkage Group LG02"/>
</dbReference>